<keyword evidence="2" id="KW-1185">Reference proteome</keyword>
<accession>A0ABX3FTM1</accession>
<organism evidence="1 2">
    <name type="scientific">Vibrio panuliri</name>
    <dbReference type="NCBI Taxonomy" id="1381081"/>
    <lineage>
        <taxon>Bacteria</taxon>
        <taxon>Pseudomonadati</taxon>
        <taxon>Pseudomonadota</taxon>
        <taxon>Gammaproteobacteria</taxon>
        <taxon>Vibrionales</taxon>
        <taxon>Vibrionaceae</taxon>
        <taxon>Vibrio</taxon>
    </lineage>
</organism>
<name>A0ABX3FTM1_9VIBR</name>
<dbReference type="EMBL" id="MJMH01000025">
    <property type="protein sequence ID" value="OLQ96268.1"/>
    <property type="molecule type" value="Genomic_DNA"/>
</dbReference>
<evidence type="ECO:0000313" key="2">
    <source>
        <dbReference type="Proteomes" id="UP000186039"/>
    </source>
</evidence>
<proteinExistence type="predicted"/>
<gene>
    <name evidence="1" type="ORF">BIY20_19535</name>
</gene>
<sequence length="288" mass="33907">MSSLLNEYRLHQLTDKEIDEYHLQSDKLKQELGYQLEAFCRSINIEANINRVTQEFEHACHAYSEQPITIAADAPLLNMTIKIAATQHLKTELSLAVESFLKHLAHDIVNDSIKLPRNSRIFRGSLTSVCRKMILFYSRPDVSLRDIEHFNIEHTFSCSIRELSFDNLLSQTMSYYRDNYHRYRLWDAHAISLLALFLFESREYFQPLEHQTNLSYLLADNTPVPIVRFKQLCIAYWNENGENPFVSHYTEQAFPDKNGIIFAEYVPLEHISEQCWQQLYALYLDRCK</sequence>
<protein>
    <submittedName>
        <fullName evidence="1">Uncharacterized protein</fullName>
    </submittedName>
</protein>
<dbReference type="Proteomes" id="UP000186039">
    <property type="component" value="Unassembled WGS sequence"/>
</dbReference>
<reference evidence="1 2" key="1">
    <citation type="submission" date="2016-09" db="EMBL/GenBank/DDBJ databases">
        <title>Genomic Taxonomy of the Vibrionaceae.</title>
        <authorList>
            <person name="Gonzalez-Castillo A."/>
            <person name="Gomez-Gil B."/>
            <person name="Enciso-Ibarra K."/>
        </authorList>
    </citation>
    <scope>NUCLEOTIDE SEQUENCE [LARGE SCALE GENOMIC DNA]</scope>
    <source>
        <strain evidence="1 2">CAIM 1902</strain>
    </source>
</reference>
<dbReference type="RefSeq" id="WP_075713221.1">
    <property type="nucleotide sequence ID" value="NZ_AP019655.1"/>
</dbReference>
<comment type="caution">
    <text evidence="1">The sequence shown here is derived from an EMBL/GenBank/DDBJ whole genome shotgun (WGS) entry which is preliminary data.</text>
</comment>
<evidence type="ECO:0000313" key="1">
    <source>
        <dbReference type="EMBL" id="OLQ96268.1"/>
    </source>
</evidence>